<feature type="domain" description="LNR" evidence="5">
    <location>
        <begin position="16"/>
        <end position="58"/>
    </location>
</feature>
<dbReference type="PANTHER" id="PTHR46130">
    <property type="entry name" value="LAMGL DOMAIN-CONTAINING PROTEIN"/>
    <property type="match status" value="1"/>
</dbReference>
<dbReference type="InParanoid" id="D7G4F9"/>
<dbReference type="EMBL" id="FN649760">
    <property type="protein sequence ID" value="CBJ33705.1"/>
    <property type="molecule type" value="Genomic_DNA"/>
</dbReference>
<feature type="signal peptide" evidence="4">
    <location>
        <begin position="1"/>
        <end position="23"/>
    </location>
</feature>
<dbReference type="Pfam" id="PF00066">
    <property type="entry name" value="Notch"/>
    <property type="match status" value="1"/>
</dbReference>
<evidence type="ECO:0000256" key="1">
    <source>
        <dbReference type="ARBA" id="ARBA00022737"/>
    </source>
</evidence>
<keyword evidence="3" id="KW-0325">Glycoprotein</keyword>
<dbReference type="GO" id="GO:0006508">
    <property type="term" value="P:proteolysis"/>
    <property type="evidence" value="ECO:0007669"/>
    <property type="project" value="TreeGrafter"/>
</dbReference>
<feature type="domain" description="LNR" evidence="5">
    <location>
        <begin position="237"/>
        <end position="272"/>
    </location>
</feature>
<dbReference type="Proteomes" id="UP000002630">
    <property type="component" value="Unassembled WGS sequence"/>
</dbReference>
<evidence type="ECO:0000256" key="4">
    <source>
        <dbReference type="SAM" id="SignalP"/>
    </source>
</evidence>
<dbReference type="PANTHER" id="PTHR46130:SF3">
    <property type="entry name" value="CHROMOSOME UNDETERMINED SCAFFOLD_33, WHOLE GENOME SHOTGUN SEQUENCE"/>
    <property type="match status" value="1"/>
</dbReference>
<dbReference type="PROSITE" id="PS51257">
    <property type="entry name" value="PROKAR_LIPOPROTEIN"/>
    <property type="match status" value="1"/>
</dbReference>
<evidence type="ECO:0000313" key="6">
    <source>
        <dbReference type="EMBL" id="CBJ33705.1"/>
    </source>
</evidence>
<keyword evidence="7" id="KW-1185">Reference proteome</keyword>
<evidence type="ECO:0000256" key="3">
    <source>
        <dbReference type="ARBA" id="ARBA00023180"/>
    </source>
</evidence>
<reference evidence="6 7" key="1">
    <citation type="journal article" date="2010" name="Nature">
        <title>The Ectocarpus genome and the independent evolution of multicellularity in brown algae.</title>
        <authorList>
            <person name="Cock J.M."/>
            <person name="Sterck L."/>
            <person name="Rouze P."/>
            <person name="Scornet D."/>
            <person name="Allen A.E."/>
            <person name="Amoutzias G."/>
            <person name="Anthouard V."/>
            <person name="Artiguenave F."/>
            <person name="Aury J.M."/>
            <person name="Badger J.H."/>
            <person name="Beszteri B."/>
            <person name="Billiau K."/>
            <person name="Bonnet E."/>
            <person name="Bothwell J.H."/>
            <person name="Bowler C."/>
            <person name="Boyen C."/>
            <person name="Brownlee C."/>
            <person name="Carrano C.J."/>
            <person name="Charrier B."/>
            <person name="Cho G.Y."/>
            <person name="Coelho S.M."/>
            <person name="Collen J."/>
            <person name="Corre E."/>
            <person name="Da Silva C."/>
            <person name="Delage L."/>
            <person name="Delaroque N."/>
            <person name="Dittami S.M."/>
            <person name="Doulbeau S."/>
            <person name="Elias M."/>
            <person name="Farnham G."/>
            <person name="Gachon C.M."/>
            <person name="Gschloessl B."/>
            <person name="Heesch S."/>
            <person name="Jabbari K."/>
            <person name="Jubin C."/>
            <person name="Kawai H."/>
            <person name="Kimura K."/>
            <person name="Kloareg B."/>
            <person name="Kupper F.C."/>
            <person name="Lang D."/>
            <person name="Le Bail A."/>
            <person name="Leblanc C."/>
            <person name="Lerouge P."/>
            <person name="Lohr M."/>
            <person name="Lopez P.J."/>
            <person name="Martens C."/>
            <person name="Maumus F."/>
            <person name="Michel G."/>
            <person name="Miranda-Saavedra D."/>
            <person name="Morales J."/>
            <person name="Moreau H."/>
            <person name="Motomura T."/>
            <person name="Nagasato C."/>
            <person name="Napoli C.A."/>
            <person name="Nelson D.R."/>
            <person name="Nyvall-Collen P."/>
            <person name="Peters A.F."/>
            <person name="Pommier C."/>
            <person name="Potin P."/>
            <person name="Poulain J."/>
            <person name="Quesneville H."/>
            <person name="Read B."/>
            <person name="Rensing S.A."/>
            <person name="Ritter A."/>
            <person name="Rousvoal S."/>
            <person name="Samanta M."/>
            <person name="Samson G."/>
            <person name="Schroeder D.C."/>
            <person name="Segurens B."/>
            <person name="Strittmatter M."/>
            <person name="Tonon T."/>
            <person name="Tregear J.W."/>
            <person name="Valentin K."/>
            <person name="von Dassow P."/>
            <person name="Yamagishi T."/>
            <person name="Van de Peer Y."/>
            <person name="Wincker P."/>
        </authorList>
    </citation>
    <scope>NUCLEOTIDE SEQUENCE [LARGE SCALE GENOMIC DNA]</scope>
    <source>
        <strain evidence="7">Ec32 / CCAP1310/4</strain>
    </source>
</reference>
<evidence type="ECO:0000313" key="7">
    <source>
        <dbReference type="Proteomes" id="UP000002630"/>
    </source>
</evidence>
<gene>
    <name evidence="6" type="ORF">Esi_0564_0009</name>
</gene>
<evidence type="ECO:0000259" key="5">
    <source>
        <dbReference type="SMART" id="SM00004"/>
    </source>
</evidence>
<dbReference type="InterPro" id="IPR043543">
    <property type="entry name" value="PAPPA/PAPPA2"/>
</dbReference>
<dbReference type="OrthoDB" id="263283at2759"/>
<feature type="domain" description="LNR" evidence="5">
    <location>
        <begin position="171"/>
        <end position="205"/>
    </location>
</feature>
<protein>
    <recommendedName>
        <fullName evidence="5">LNR domain-containing protein</fullName>
    </recommendedName>
</protein>
<dbReference type="InterPro" id="IPR000800">
    <property type="entry name" value="Notch_dom"/>
</dbReference>
<sequence length="488" mass="52120">MTKHSSRLLGVLGAAVVLSSVAANSLSSSGCWDALYGDGYCTPPNNNAECGYDGGDCCECTCQNPQGGDHHWICSKNGSGFACVDPDAPCYAEDGVTVEASQECDFWDLGDGWCDQVNNNELCGYDGGDCCECTCEVPTDDDWDNDLYVACGEGFACIDPSAPCVNDDDITVDVDESCDAVGMGDGYCDMDNNNAACAYDGGDCCECTCEPNNKCGGRSGFACIDPGAPCVDDDSVTVDMIDNCDYLRVMGNGWCDEENNNELCAYDGGDCCECTCESAWNDDYTCSSEHGTFNCKDPNASCFGEETTGSDDFSTDDQPMSYEFVPWEETEALPTVDGAVEVGTKTEVGVSSTAHDVRPGDDGCGEVGGLGCTAANTRDGIFSEIESRWSCATKLVDDEGPCQIEFTFAEPQTIVDIQVAFWKGNERTRTLEVYINGEMTHTHESYADATFNTLGVTATDVSTVMLESVALLSDEWISLIEVLIFVTP</sequence>
<evidence type="ECO:0000256" key="2">
    <source>
        <dbReference type="ARBA" id="ARBA00023157"/>
    </source>
</evidence>
<dbReference type="SMART" id="SM00004">
    <property type="entry name" value="NL"/>
    <property type="match status" value="4"/>
</dbReference>
<feature type="chain" id="PRO_5003096038" description="LNR domain-containing protein" evidence="4">
    <location>
        <begin position="24"/>
        <end position="488"/>
    </location>
</feature>
<dbReference type="Gene3D" id="4.10.470.20">
    <property type="match status" value="2"/>
</dbReference>
<name>D7G4F9_ECTSI</name>
<keyword evidence="2" id="KW-1015">Disulfide bond</keyword>
<feature type="domain" description="LNR" evidence="5">
    <location>
        <begin position="83"/>
        <end position="131"/>
    </location>
</feature>
<dbReference type="GO" id="GO:0005615">
    <property type="term" value="C:extracellular space"/>
    <property type="evidence" value="ECO:0007669"/>
    <property type="project" value="TreeGrafter"/>
</dbReference>
<dbReference type="AlphaFoldDB" id="D7G4F9"/>
<accession>D7G4F9</accession>
<dbReference type="GO" id="GO:0004222">
    <property type="term" value="F:metalloendopeptidase activity"/>
    <property type="evidence" value="ECO:0007669"/>
    <property type="project" value="TreeGrafter"/>
</dbReference>
<keyword evidence="1" id="KW-0677">Repeat</keyword>
<keyword evidence="4" id="KW-0732">Signal</keyword>
<proteinExistence type="predicted"/>
<organism evidence="6 7">
    <name type="scientific">Ectocarpus siliculosus</name>
    <name type="common">Brown alga</name>
    <name type="synonym">Conferva siliculosa</name>
    <dbReference type="NCBI Taxonomy" id="2880"/>
    <lineage>
        <taxon>Eukaryota</taxon>
        <taxon>Sar</taxon>
        <taxon>Stramenopiles</taxon>
        <taxon>Ochrophyta</taxon>
        <taxon>PX clade</taxon>
        <taxon>Phaeophyceae</taxon>
        <taxon>Ectocarpales</taxon>
        <taxon>Ectocarpaceae</taxon>
        <taxon>Ectocarpus</taxon>
    </lineage>
</organism>
<dbReference type="GO" id="GO:0007166">
    <property type="term" value="P:cell surface receptor signaling pathway"/>
    <property type="evidence" value="ECO:0007669"/>
    <property type="project" value="TreeGrafter"/>
</dbReference>